<accession>A0A392NMW0</accession>
<organism evidence="1 2">
    <name type="scientific">Trifolium medium</name>
    <dbReference type="NCBI Taxonomy" id="97028"/>
    <lineage>
        <taxon>Eukaryota</taxon>
        <taxon>Viridiplantae</taxon>
        <taxon>Streptophyta</taxon>
        <taxon>Embryophyta</taxon>
        <taxon>Tracheophyta</taxon>
        <taxon>Spermatophyta</taxon>
        <taxon>Magnoliopsida</taxon>
        <taxon>eudicotyledons</taxon>
        <taxon>Gunneridae</taxon>
        <taxon>Pentapetalae</taxon>
        <taxon>rosids</taxon>
        <taxon>fabids</taxon>
        <taxon>Fabales</taxon>
        <taxon>Fabaceae</taxon>
        <taxon>Papilionoideae</taxon>
        <taxon>50 kb inversion clade</taxon>
        <taxon>NPAAA clade</taxon>
        <taxon>Hologalegina</taxon>
        <taxon>IRL clade</taxon>
        <taxon>Trifolieae</taxon>
        <taxon>Trifolium</taxon>
    </lineage>
</organism>
<sequence>MDSDYKLEDITSYGAFTTIFLSNKIYGEVDPEFYAKFKNEFGSDWKIINKDTIHSVKFKKDLVFPLLQDGWLEMKE</sequence>
<dbReference type="EMBL" id="LXQA010043273">
    <property type="protein sequence ID" value="MCI00459.1"/>
    <property type="molecule type" value="Genomic_DNA"/>
</dbReference>
<proteinExistence type="predicted"/>
<reference evidence="1 2" key="1">
    <citation type="journal article" date="2018" name="Front. Plant Sci.">
        <title>Red Clover (Trifolium pratense) and Zigzag Clover (T. medium) - A Picture of Genomic Similarities and Differences.</title>
        <authorList>
            <person name="Dluhosova J."/>
            <person name="Istvanek J."/>
            <person name="Nedelnik J."/>
            <person name="Repkova J."/>
        </authorList>
    </citation>
    <scope>NUCLEOTIDE SEQUENCE [LARGE SCALE GENOMIC DNA]</scope>
    <source>
        <strain evidence="2">cv. 10/8</strain>
        <tissue evidence="1">Leaf</tissue>
    </source>
</reference>
<comment type="caution">
    <text evidence="1">The sequence shown here is derived from an EMBL/GenBank/DDBJ whole genome shotgun (WGS) entry which is preliminary data.</text>
</comment>
<evidence type="ECO:0000313" key="1">
    <source>
        <dbReference type="EMBL" id="MCI00459.1"/>
    </source>
</evidence>
<evidence type="ECO:0000313" key="2">
    <source>
        <dbReference type="Proteomes" id="UP000265520"/>
    </source>
</evidence>
<protein>
    <submittedName>
        <fullName evidence="1">Uncharacterized protein</fullName>
    </submittedName>
</protein>
<feature type="non-terminal residue" evidence="1">
    <location>
        <position position="76"/>
    </location>
</feature>
<dbReference type="AlphaFoldDB" id="A0A392NMW0"/>
<keyword evidence="2" id="KW-1185">Reference proteome</keyword>
<dbReference type="Proteomes" id="UP000265520">
    <property type="component" value="Unassembled WGS sequence"/>
</dbReference>
<name>A0A392NMW0_9FABA</name>